<dbReference type="Proteomes" id="UP000269883">
    <property type="component" value="Chromosome"/>
</dbReference>
<keyword evidence="2 16" id="KW-0813">Transport</keyword>
<evidence type="ECO:0000256" key="13">
    <source>
        <dbReference type="NCBIfam" id="TIGR00437"/>
    </source>
</evidence>
<feature type="binding site" evidence="14">
    <location>
        <begin position="36"/>
        <end position="40"/>
    </location>
    <ligand>
        <name>GTP</name>
        <dbReference type="ChEBI" id="CHEBI:37565"/>
        <label>1</label>
    </ligand>
</feature>
<keyword evidence="4 16" id="KW-0410">Iron transport</keyword>
<feature type="transmembrane region" description="Helical" evidence="16">
    <location>
        <begin position="527"/>
        <end position="547"/>
    </location>
</feature>
<evidence type="ECO:0000256" key="14">
    <source>
        <dbReference type="PIRSR" id="PIRSR603373-1"/>
    </source>
</evidence>
<evidence type="ECO:0000256" key="8">
    <source>
        <dbReference type="ARBA" id="ARBA00022989"/>
    </source>
</evidence>
<comment type="function">
    <text evidence="16">Probable transporter of a GTP-driven Fe(2+) uptake system.</text>
</comment>
<dbReference type="GO" id="GO:0015093">
    <property type="term" value="F:ferrous iron transmembrane transporter activity"/>
    <property type="evidence" value="ECO:0007669"/>
    <property type="project" value="UniProtKB-UniRule"/>
</dbReference>
<evidence type="ECO:0000256" key="5">
    <source>
        <dbReference type="ARBA" id="ARBA00022519"/>
    </source>
</evidence>
<dbReference type="KEGG" id="dfl:DFE_3369"/>
<organism evidence="18 19">
    <name type="scientific">Desulfovibrio ferrophilus</name>
    <dbReference type="NCBI Taxonomy" id="241368"/>
    <lineage>
        <taxon>Bacteria</taxon>
        <taxon>Pseudomonadati</taxon>
        <taxon>Thermodesulfobacteriota</taxon>
        <taxon>Desulfovibrionia</taxon>
        <taxon>Desulfovibrionales</taxon>
        <taxon>Desulfovibrionaceae</taxon>
        <taxon>Desulfovibrio</taxon>
    </lineage>
</organism>
<evidence type="ECO:0000256" key="1">
    <source>
        <dbReference type="ARBA" id="ARBA00004429"/>
    </source>
</evidence>
<dbReference type="Pfam" id="PF07664">
    <property type="entry name" value="FeoB_C"/>
    <property type="match status" value="1"/>
</dbReference>
<accession>A0A2Z6B3Q6</accession>
<keyword evidence="8 16" id="KW-1133">Transmembrane helix</keyword>
<feature type="transmembrane region" description="Helical" evidence="16">
    <location>
        <begin position="433"/>
        <end position="459"/>
    </location>
</feature>
<dbReference type="InterPro" id="IPR027417">
    <property type="entry name" value="P-loop_NTPase"/>
</dbReference>
<dbReference type="GO" id="GO:0046872">
    <property type="term" value="F:metal ion binding"/>
    <property type="evidence" value="ECO:0007669"/>
    <property type="project" value="UniProtKB-KW"/>
</dbReference>
<keyword evidence="15" id="KW-0479">Metal-binding</keyword>
<feature type="binding site" evidence="15">
    <location>
        <position position="25"/>
    </location>
    <ligand>
        <name>Mg(2+)</name>
        <dbReference type="ChEBI" id="CHEBI:18420"/>
        <label>2</label>
    </ligand>
</feature>
<evidence type="ECO:0000256" key="6">
    <source>
        <dbReference type="ARBA" id="ARBA00022692"/>
    </source>
</evidence>
<evidence type="ECO:0000256" key="4">
    <source>
        <dbReference type="ARBA" id="ARBA00022496"/>
    </source>
</evidence>
<name>A0A2Z6B3Q6_9BACT</name>
<keyword evidence="10" id="KW-0406">Ion transport</keyword>
<dbReference type="NCBIfam" id="TIGR00437">
    <property type="entry name" value="feoB"/>
    <property type="match status" value="1"/>
</dbReference>
<feature type="binding site" evidence="15">
    <location>
        <position position="23"/>
    </location>
    <ligand>
        <name>Mg(2+)</name>
        <dbReference type="ChEBI" id="CHEBI:18420"/>
        <label>2</label>
    </ligand>
</feature>
<dbReference type="InterPro" id="IPR050860">
    <property type="entry name" value="FeoB_GTPase"/>
</dbReference>
<dbReference type="Gene3D" id="1.10.287.1770">
    <property type="match status" value="1"/>
</dbReference>
<keyword evidence="7 14" id="KW-0547">Nucleotide-binding</keyword>
<evidence type="ECO:0000256" key="15">
    <source>
        <dbReference type="PIRSR" id="PIRSR603373-2"/>
    </source>
</evidence>
<dbReference type="CDD" id="cd01879">
    <property type="entry name" value="FeoB"/>
    <property type="match status" value="1"/>
</dbReference>
<feature type="binding site" evidence="14">
    <location>
        <begin position="57"/>
        <end position="60"/>
    </location>
    <ligand>
        <name>GTP</name>
        <dbReference type="ChEBI" id="CHEBI:37565"/>
        <label>1</label>
    </ligand>
</feature>
<dbReference type="InterPro" id="IPR005225">
    <property type="entry name" value="Small_GTP-bd"/>
</dbReference>
<dbReference type="Pfam" id="PF02421">
    <property type="entry name" value="FeoB_N"/>
    <property type="match status" value="1"/>
</dbReference>
<dbReference type="InterPro" id="IPR011642">
    <property type="entry name" value="Gate_dom"/>
</dbReference>
<evidence type="ECO:0000256" key="11">
    <source>
        <dbReference type="ARBA" id="ARBA00023134"/>
    </source>
</evidence>
<evidence type="ECO:0000256" key="2">
    <source>
        <dbReference type="ARBA" id="ARBA00022448"/>
    </source>
</evidence>
<keyword evidence="15" id="KW-0460">Magnesium</keyword>
<evidence type="ECO:0000256" key="10">
    <source>
        <dbReference type="ARBA" id="ARBA00023065"/>
    </source>
</evidence>
<feature type="domain" description="FeoB-type G" evidence="17">
    <location>
        <begin position="4"/>
        <end position="166"/>
    </location>
</feature>
<feature type="transmembrane region" description="Helical" evidence="16">
    <location>
        <begin position="699"/>
        <end position="719"/>
    </location>
</feature>
<dbReference type="InterPro" id="IPR041069">
    <property type="entry name" value="FeoB_Cyto"/>
</dbReference>
<evidence type="ECO:0000256" key="12">
    <source>
        <dbReference type="ARBA" id="ARBA00023136"/>
    </source>
</evidence>
<feature type="transmembrane region" description="Helical" evidence="16">
    <location>
        <begin position="665"/>
        <end position="687"/>
    </location>
</feature>
<evidence type="ECO:0000256" key="9">
    <source>
        <dbReference type="ARBA" id="ARBA00023004"/>
    </source>
</evidence>
<comment type="similarity">
    <text evidence="16">Belongs to the TRAFAC class TrmE-Era-EngA-EngB-Septin-like GTPase superfamily. FeoB GTPase (TC 9.A.8) family.</text>
</comment>
<dbReference type="Pfam" id="PF07670">
    <property type="entry name" value="Gate"/>
    <property type="match status" value="2"/>
</dbReference>
<feature type="transmembrane region" description="Helical" evidence="16">
    <location>
        <begin position="395"/>
        <end position="421"/>
    </location>
</feature>
<feature type="binding site" evidence="15">
    <location>
        <position position="22"/>
    </location>
    <ligand>
        <name>Mg(2+)</name>
        <dbReference type="ChEBI" id="CHEBI:18420"/>
        <label>1</label>
    </ligand>
</feature>
<dbReference type="PRINTS" id="PR00326">
    <property type="entry name" value="GTP1OBG"/>
</dbReference>
<dbReference type="AlphaFoldDB" id="A0A2Z6B3Q6"/>
<feature type="transmembrane region" description="Helical" evidence="16">
    <location>
        <begin position="355"/>
        <end position="375"/>
    </location>
</feature>
<dbReference type="SUPFAM" id="SSF52540">
    <property type="entry name" value="P-loop containing nucleoside triphosphate hydrolases"/>
    <property type="match status" value="1"/>
</dbReference>
<gene>
    <name evidence="18" type="ORF">DFE_3369</name>
</gene>
<dbReference type="PANTHER" id="PTHR43185:SF1">
    <property type="entry name" value="FE(2+) TRANSPORTER FEOB"/>
    <property type="match status" value="1"/>
</dbReference>
<comment type="subcellular location">
    <subcellularLocation>
        <location evidence="1 16">Cell inner membrane</location>
        <topology evidence="1 16">Multi-pass membrane protein</topology>
    </subcellularLocation>
</comment>
<dbReference type="GO" id="GO:0005525">
    <property type="term" value="F:GTP binding"/>
    <property type="evidence" value="ECO:0007669"/>
    <property type="project" value="UniProtKB-KW"/>
</dbReference>
<evidence type="ECO:0000256" key="3">
    <source>
        <dbReference type="ARBA" id="ARBA00022475"/>
    </source>
</evidence>
<dbReference type="NCBIfam" id="TIGR00231">
    <property type="entry name" value="small_GTP"/>
    <property type="match status" value="1"/>
</dbReference>
<evidence type="ECO:0000313" key="19">
    <source>
        <dbReference type="Proteomes" id="UP000269883"/>
    </source>
</evidence>
<dbReference type="Pfam" id="PF17910">
    <property type="entry name" value="FeoB_Cyto"/>
    <property type="match status" value="1"/>
</dbReference>
<evidence type="ECO:0000313" key="18">
    <source>
        <dbReference type="EMBL" id="BBD10095.1"/>
    </source>
</evidence>
<evidence type="ECO:0000259" key="17">
    <source>
        <dbReference type="PROSITE" id="PS51711"/>
    </source>
</evidence>
<keyword evidence="3" id="KW-1003">Cell membrane</keyword>
<keyword evidence="11 14" id="KW-0342">GTP-binding</keyword>
<dbReference type="InterPro" id="IPR003373">
    <property type="entry name" value="Fe2_transport_prot-B"/>
</dbReference>
<dbReference type="GO" id="GO:0005886">
    <property type="term" value="C:plasma membrane"/>
    <property type="evidence" value="ECO:0007669"/>
    <property type="project" value="UniProtKB-SubCell"/>
</dbReference>
<dbReference type="PROSITE" id="PS51711">
    <property type="entry name" value="G_FEOB"/>
    <property type="match status" value="1"/>
</dbReference>
<feature type="binding site" evidence="15">
    <location>
        <position position="26"/>
    </location>
    <ligand>
        <name>Mg(2+)</name>
        <dbReference type="ChEBI" id="CHEBI:18420"/>
        <label>2</label>
    </ligand>
</feature>
<keyword evidence="6 16" id="KW-0812">Transmembrane</keyword>
<dbReference type="OrthoDB" id="9809127at2"/>
<feature type="transmembrane region" description="Helical" evidence="16">
    <location>
        <begin position="295"/>
        <end position="313"/>
    </location>
</feature>
<dbReference type="PANTHER" id="PTHR43185">
    <property type="entry name" value="FERROUS IRON TRANSPORT PROTEIN B"/>
    <property type="match status" value="1"/>
</dbReference>
<dbReference type="InterPro" id="IPR011640">
    <property type="entry name" value="Fe2_transport_prot_B_C"/>
</dbReference>
<dbReference type="EMBL" id="AP017378">
    <property type="protein sequence ID" value="BBD10095.1"/>
    <property type="molecule type" value="Genomic_DNA"/>
</dbReference>
<protein>
    <recommendedName>
        <fullName evidence="13 16">Ferrous iron transport protein B</fullName>
    </recommendedName>
</protein>
<feature type="binding site" evidence="14">
    <location>
        <begin position="117"/>
        <end position="120"/>
    </location>
    <ligand>
        <name>GTP</name>
        <dbReference type="ChEBI" id="CHEBI:37565"/>
        <label>1</label>
    </ligand>
</feature>
<evidence type="ECO:0000256" key="16">
    <source>
        <dbReference type="RuleBase" id="RU362098"/>
    </source>
</evidence>
<reference evidence="18 19" key="1">
    <citation type="journal article" date="2018" name="Sci. Adv.">
        <title>Multi-heme cytochromes provide a pathway for survival in energy-limited environments.</title>
        <authorList>
            <person name="Deng X."/>
            <person name="Dohmae N."/>
            <person name="Nealson K.H."/>
            <person name="Hashimoto K."/>
            <person name="Okamoto A."/>
        </authorList>
    </citation>
    <scope>NUCLEOTIDE SEQUENCE [LARGE SCALE GENOMIC DNA]</scope>
    <source>
        <strain evidence="18 19">IS5</strain>
    </source>
</reference>
<dbReference type="FunFam" id="3.40.50.300:FF:000426">
    <property type="entry name" value="Ferrous iron transport protein B"/>
    <property type="match status" value="1"/>
</dbReference>
<evidence type="ECO:0000256" key="7">
    <source>
        <dbReference type="ARBA" id="ARBA00022741"/>
    </source>
</evidence>
<keyword evidence="12 16" id="KW-0472">Membrane</keyword>
<dbReference type="RefSeq" id="WP_126381186.1">
    <property type="nucleotide sequence ID" value="NZ_AP017378.1"/>
</dbReference>
<feature type="binding site" evidence="14">
    <location>
        <begin position="11"/>
        <end position="18"/>
    </location>
    <ligand>
        <name>GTP</name>
        <dbReference type="ChEBI" id="CHEBI:37565"/>
        <label>1</label>
    </ligand>
</feature>
<dbReference type="InterPro" id="IPR006073">
    <property type="entry name" value="GTP-bd"/>
</dbReference>
<sequence>MSKRIRIALAGNPNAGKTTLFNAITGARQHVGNYPGITVEKKEGFASSGGRELHLVDLPGTYSLTAYTQEELVARNYLIDERPEAVIGVLNASALERNMYLAVQVLEMGLPMALALNMMDEAAKQGIRIDAARLSEHLGIPVVETVARNGKGVEGLLTQTAAYAEQRAGSWEPLEISYGPDLDPVISEMVERIETEKFLTDRYPSRWLALKYLENDDEIRVVGRKTDKLAEELEAMAAKVAEHCKKTLSTYPEAIIADYRYGYITSLLRDVIVRDTDRQRIDFSDNMDRLLTHKVFGPLGMLGVLFMIYWFTFTVGDYPLGWVENFFAVVGDMVSNGLPDGLLKSLIVSGIIDGAGGVLSFVPLIMIMFLFIAFLEDSGYMARIAYMLDRVFRIFGLHGCSVMPFIVSGGIAGGCAVPGVMAARTLRSPREKLATLLTAPFMTCGAKVPVFILLISVFFPQNQALAMFCITMLGWVSALIVSRILRSTIIRGPSTPFVMELPPYRLPTLRGVMIHTWERTWQYIKKAGTVIVAISIVIWAMMTFPGLPADRLAHFESQREAIHAELAQAQPGSDLAQKLEKRLPLVDNAEGEAALRGSIAGRIGIALEGISSLAGFDWRTNIALVGGVAAKEVIVSTLGTAYSLGEVDTEATQPLAERLAKSPHWSALTAASLMIFILLYAPCFVTVVAIRQEAGGWKWALFSVVFNTGFAFAFSTLVYQGGKLIGLG</sequence>
<keyword evidence="9 16" id="KW-0408">Iron</keyword>
<dbReference type="InterPro" id="IPR030389">
    <property type="entry name" value="G_FEOB_dom"/>
</dbReference>
<feature type="transmembrane region" description="Helical" evidence="16">
    <location>
        <begin position="465"/>
        <end position="485"/>
    </location>
</feature>
<proteinExistence type="inferred from homology"/>
<dbReference type="Gene3D" id="3.40.50.300">
    <property type="entry name" value="P-loop containing nucleotide triphosphate hydrolases"/>
    <property type="match status" value="1"/>
</dbReference>
<keyword evidence="19" id="KW-1185">Reference proteome</keyword>
<keyword evidence="5" id="KW-0997">Cell inner membrane</keyword>